<evidence type="ECO:0000256" key="7">
    <source>
        <dbReference type="ARBA" id="ARBA00022741"/>
    </source>
</evidence>
<dbReference type="Proteomes" id="UP000243217">
    <property type="component" value="Unassembled WGS sequence"/>
</dbReference>
<dbReference type="NCBIfam" id="TIGR01494">
    <property type="entry name" value="ATPase_P-type"/>
    <property type="match status" value="1"/>
</dbReference>
<keyword evidence="8" id="KW-0106">Calcium</keyword>
<dbReference type="FunFam" id="1.20.1110.10:FF:000002">
    <property type="entry name" value="Calcium-transporting ATPase"/>
    <property type="match status" value="1"/>
</dbReference>
<feature type="non-terminal residue" evidence="17">
    <location>
        <position position="440"/>
    </location>
</feature>
<evidence type="ECO:0000259" key="16">
    <source>
        <dbReference type="SMART" id="SM00831"/>
    </source>
</evidence>
<dbReference type="SUPFAM" id="SSF56784">
    <property type="entry name" value="HAD-like"/>
    <property type="match status" value="1"/>
</dbReference>
<keyword evidence="10" id="KW-0460">Magnesium</keyword>
<dbReference type="OrthoDB" id="77037at2759"/>
<dbReference type="InterPro" id="IPR018303">
    <property type="entry name" value="ATPase_P-typ_P_site"/>
</dbReference>
<dbReference type="SMART" id="SM00831">
    <property type="entry name" value="Cation_ATPase_N"/>
    <property type="match status" value="1"/>
</dbReference>
<comment type="subcellular location">
    <subcellularLocation>
        <location evidence="1">Endomembrane system</location>
        <topology evidence="1">Multi-pass membrane protein</topology>
    </subcellularLocation>
</comment>
<keyword evidence="13" id="KW-0406">Ion transport</keyword>
<keyword evidence="7" id="KW-0547">Nucleotide-binding</keyword>
<dbReference type="PROSITE" id="PS00154">
    <property type="entry name" value="ATPASE_E1_E2"/>
    <property type="match status" value="1"/>
</dbReference>
<keyword evidence="11" id="KW-1278">Translocase</keyword>
<feature type="transmembrane region" description="Helical" evidence="15">
    <location>
        <begin position="321"/>
        <end position="344"/>
    </location>
</feature>
<evidence type="ECO:0000313" key="18">
    <source>
        <dbReference type="Proteomes" id="UP000243217"/>
    </source>
</evidence>
<dbReference type="PANTHER" id="PTHR24093">
    <property type="entry name" value="CATION TRANSPORTING ATPASE"/>
    <property type="match status" value="1"/>
</dbReference>
<dbReference type="Pfam" id="PF00122">
    <property type="entry name" value="E1-E2_ATPase"/>
    <property type="match status" value="1"/>
</dbReference>
<accession>A0A1V9ZXT9</accession>
<feature type="domain" description="Cation-transporting P-type ATPase N-terminal" evidence="16">
    <location>
        <begin position="22"/>
        <end position="100"/>
    </location>
</feature>
<dbReference type="InterPro" id="IPR059000">
    <property type="entry name" value="ATPase_P-type_domA"/>
</dbReference>
<protein>
    <recommendedName>
        <fullName evidence="2">P-type Ca(2+) transporter</fullName>
        <ecNumber evidence="2">7.2.2.10</ecNumber>
    </recommendedName>
</protein>
<comment type="caution">
    <text evidence="17">The sequence shown here is derived from an EMBL/GenBank/DDBJ whole genome shotgun (WGS) entry which is preliminary data.</text>
</comment>
<evidence type="ECO:0000256" key="3">
    <source>
        <dbReference type="ARBA" id="ARBA00022448"/>
    </source>
</evidence>
<dbReference type="PRINTS" id="PR00119">
    <property type="entry name" value="CATATPASE"/>
</dbReference>
<dbReference type="GO" id="GO:0046872">
    <property type="term" value="F:metal ion binding"/>
    <property type="evidence" value="ECO:0007669"/>
    <property type="project" value="UniProtKB-KW"/>
</dbReference>
<keyword evidence="3" id="KW-0813">Transport</keyword>
<dbReference type="GO" id="GO:0005388">
    <property type="term" value="F:P-type calcium transporter activity"/>
    <property type="evidence" value="ECO:0007669"/>
    <property type="project" value="UniProtKB-EC"/>
</dbReference>
<sequence>MKLLVGDLIRLVETPKERAAETLAALGGVEGVAAALDVSLESGLDGSNAADLTLREQTYGKNYIEPEKPSTIFELMWEAFKDLTIIVLSVAGIISLILGLAIPHGSTTTNKNGTVTKSDDGEPNTAWIEGVSILFAVMIVTLVTAVNDYQKEKQFRALNAVKEDEKIKVIRNGVPAEVSKFNLLVGDIVRVDLGDILPADGLVFDESDLKIDESAMTGESFLLSKNRTEAPFLLSGTKVMEGIGKMLVVCVGESSQAGIISKLIMGKGSKPAHTPEEPTSDEYVAVVTPNHDEAMLEESRKSAATESDDPVSPLQGKLDSLTLLIGKLGLAASIIVFLGLVLRFSIETFAIDKSDWDNGYFKNYLDFFIIGITVLVVAIPEGLPLAVTIALAFSVKKMLKDNNLVRHLDACETMGSATTICSDKTGTLTTNRMTVVECYV</sequence>
<evidence type="ECO:0000256" key="5">
    <source>
        <dbReference type="ARBA" id="ARBA00022692"/>
    </source>
</evidence>
<evidence type="ECO:0000256" key="15">
    <source>
        <dbReference type="SAM" id="Phobius"/>
    </source>
</evidence>
<dbReference type="STRING" id="74557.A0A1V9ZXT9"/>
<feature type="transmembrane region" description="Helical" evidence="15">
    <location>
        <begin position="83"/>
        <end position="106"/>
    </location>
</feature>
<keyword evidence="9" id="KW-0067">ATP-binding</keyword>
<dbReference type="FunFam" id="1.20.1110.10:FF:000033">
    <property type="entry name" value="Calcium-transporting ATPase"/>
    <property type="match status" value="1"/>
</dbReference>
<dbReference type="GO" id="GO:0005524">
    <property type="term" value="F:ATP binding"/>
    <property type="evidence" value="ECO:0007669"/>
    <property type="project" value="UniProtKB-KW"/>
</dbReference>
<dbReference type="InterPro" id="IPR004014">
    <property type="entry name" value="ATPase_P-typ_cation-transptr_N"/>
</dbReference>
<proteinExistence type="predicted"/>
<keyword evidence="4" id="KW-0109">Calcium transport</keyword>
<dbReference type="AlphaFoldDB" id="A0A1V9ZXT9"/>
<feature type="transmembrane region" description="Helical" evidence="15">
    <location>
        <begin position="364"/>
        <end position="393"/>
    </location>
</feature>
<evidence type="ECO:0000256" key="2">
    <source>
        <dbReference type="ARBA" id="ARBA00012790"/>
    </source>
</evidence>
<keyword evidence="5 15" id="KW-0812">Transmembrane</keyword>
<evidence type="ECO:0000256" key="6">
    <source>
        <dbReference type="ARBA" id="ARBA00022723"/>
    </source>
</evidence>
<dbReference type="SUPFAM" id="SSF81665">
    <property type="entry name" value="Calcium ATPase, transmembrane domain M"/>
    <property type="match status" value="1"/>
</dbReference>
<keyword evidence="18" id="KW-1185">Reference proteome</keyword>
<dbReference type="Pfam" id="PF00690">
    <property type="entry name" value="Cation_ATPase_N"/>
    <property type="match status" value="1"/>
</dbReference>
<dbReference type="GO" id="GO:0012505">
    <property type="term" value="C:endomembrane system"/>
    <property type="evidence" value="ECO:0007669"/>
    <property type="project" value="UniProtKB-SubCell"/>
</dbReference>
<dbReference type="SUPFAM" id="SSF81653">
    <property type="entry name" value="Calcium ATPase, transduction domain A"/>
    <property type="match status" value="1"/>
</dbReference>
<evidence type="ECO:0000256" key="8">
    <source>
        <dbReference type="ARBA" id="ARBA00022837"/>
    </source>
</evidence>
<organism evidence="17 18">
    <name type="scientific">Thraustotheca clavata</name>
    <dbReference type="NCBI Taxonomy" id="74557"/>
    <lineage>
        <taxon>Eukaryota</taxon>
        <taxon>Sar</taxon>
        <taxon>Stramenopiles</taxon>
        <taxon>Oomycota</taxon>
        <taxon>Saprolegniomycetes</taxon>
        <taxon>Saprolegniales</taxon>
        <taxon>Achlyaceae</taxon>
        <taxon>Thraustotheca</taxon>
    </lineage>
</organism>
<dbReference type="InterPro" id="IPR023298">
    <property type="entry name" value="ATPase_P-typ_TM_dom_sf"/>
</dbReference>
<dbReference type="PANTHER" id="PTHR24093:SF369">
    <property type="entry name" value="CALCIUM-TRANSPORTING ATPASE"/>
    <property type="match status" value="1"/>
</dbReference>
<dbReference type="EMBL" id="JNBS01001080">
    <property type="protein sequence ID" value="OQS02761.1"/>
    <property type="molecule type" value="Genomic_DNA"/>
</dbReference>
<gene>
    <name evidence="17" type="ORF">THRCLA_04899</name>
</gene>
<dbReference type="InterPro" id="IPR001757">
    <property type="entry name" value="P_typ_ATPase"/>
</dbReference>
<dbReference type="InterPro" id="IPR036412">
    <property type="entry name" value="HAD-like_sf"/>
</dbReference>
<keyword evidence="14 15" id="KW-0472">Membrane</keyword>
<reference evidence="17 18" key="1">
    <citation type="journal article" date="2014" name="Genome Biol. Evol.">
        <title>The secreted proteins of Achlya hypogyna and Thraustotheca clavata identify the ancestral oomycete secretome and reveal gene acquisitions by horizontal gene transfer.</title>
        <authorList>
            <person name="Misner I."/>
            <person name="Blouin N."/>
            <person name="Leonard G."/>
            <person name="Richards T.A."/>
            <person name="Lane C.E."/>
        </authorList>
    </citation>
    <scope>NUCLEOTIDE SEQUENCE [LARGE SCALE GENOMIC DNA]</scope>
    <source>
        <strain evidence="17 18">ATCC 34112</strain>
    </source>
</reference>
<evidence type="ECO:0000256" key="11">
    <source>
        <dbReference type="ARBA" id="ARBA00022967"/>
    </source>
</evidence>
<evidence type="ECO:0000256" key="10">
    <source>
        <dbReference type="ARBA" id="ARBA00022842"/>
    </source>
</evidence>
<evidence type="ECO:0000256" key="14">
    <source>
        <dbReference type="ARBA" id="ARBA00023136"/>
    </source>
</evidence>
<evidence type="ECO:0000256" key="1">
    <source>
        <dbReference type="ARBA" id="ARBA00004127"/>
    </source>
</evidence>
<evidence type="ECO:0000313" key="17">
    <source>
        <dbReference type="EMBL" id="OQS02761.1"/>
    </source>
</evidence>
<evidence type="ECO:0000256" key="13">
    <source>
        <dbReference type="ARBA" id="ARBA00023065"/>
    </source>
</evidence>
<evidence type="ECO:0000256" key="12">
    <source>
        <dbReference type="ARBA" id="ARBA00022989"/>
    </source>
</evidence>
<dbReference type="Gene3D" id="1.20.1110.10">
    <property type="entry name" value="Calcium-transporting ATPase, transmembrane domain"/>
    <property type="match status" value="2"/>
</dbReference>
<evidence type="ECO:0000256" key="4">
    <source>
        <dbReference type="ARBA" id="ARBA00022568"/>
    </source>
</evidence>
<dbReference type="EC" id="7.2.2.10" evidence="2"/>
<dbReference type="Gene3D" id="2.70.150.10">
    <property type="entry name" value="Calcium-transporting ATPase, cytoplasmic transduction domain A"/>
    <property type="match status" value="1"/>
</dbReference>
<dbReference type="GO" id="GO:0005886">
    <property type="term" value="C:plasma membrane"/>
    <property type="evidence" value="ECO:0007669"/>
    <property type="project" value="TreeGrafter"/>
</dbReference>
<keyword evidence="6" id="KW-0479">Metal-binding</keyword>
<feature type="transmembrane region" description="Helical" evidence="15">
    <location>
        <begin position="126"/>
        <end position="146"/>
    </location>
</feature>
<name>A0A1V9ZXT9_9STRA</name>
<dbReference type="InterPro" id="IPR008250">
    <property type="entry name" value="ATPase_P-typ_transduc_dom_A_sf"/>
</dbReference>
<dbReference type="GO" id="GO:0016887">
    <property type="term" value="F:ATP hydrolysis activity"/>
    <property type="evidence" value="ECO:0007669"/>
    <property type="project" value="InterPro"/>
</dbReference>
<dbReference type="FunFam" id="2.70.150.10:FF:000029">
    <property type="entry name" value="Calcium-transporting ATPase"/>
    <property type="match status" value="1"/>
</dbReference>
<keyword evidence="12 15" id="KW-1133">Transmembrane helix</keyword>
<evidence type="ECO:0000256" key="9">
    <source>
        <dbReference type="ARBA" id="ARBA00022840"/>
    </source>
</evidence>